<evidence type="ECO:0000313" key="5">
    <source>
        <dbReference type="EMBL" id="MDM4017703.1"/>
    </source>
</evidence>
<dbReference type="InterPro" id="IPR036890">
    <property type="entry name" value="HATPase_C_sf"/>
</dbReference>
<protein>
    <submittedName>
        <fullName evidence="5">ATP-binding protein</fullName>
    </submittedName>
</protein>
<keyword evidence="4" id="KW-0143">Chaperone</keyword>
<evidence type="ECO:0000256" key="2">
    <source>
        <dbReference type="ARBA" id="ARBA00022741"/>
    </source>
</evidence>
<dbReference type="InterPro" id="IPR020575">
    <property type="entry name" value="Hsp90_N"/>
</dbReference>
<accession>A0ABT7PMK5</accession>
<evidence type="ECO:0000256" key="4">
    <source>
        <dbReference type="ARBA" id="ARBA00023186"/>
    </source>
</evidence>
<proteinExistence type="inferred from homology"/>
<evidence type="ECO:0000256" key="1">
    <source>
        <dbReference type="ARBA" id="ARBA00008239"/>
    </source>
</evidence>
<dbReference type="PANTHER" id="PTHR11528">
    <property type="entry name" value="HEAT SHOCK PROTEIN 90 FAMILY MEMBER"/>
    <property type="match status" value="1"/>
</dbReference>
<keyword evidence="6" id="KW-1185">Reference proteome</keyword>
<dbReference type="PIRSF" id="PIRSF002583">
    <property type="entry name" value="Hsp90"/>
    <property type="match status" value="1"/>
</dbReference>
<dbReference type="Gene3D" id="3.30.230.80">
    <property type="match status" value="1"/>
</dbReference>
<keyword evidence="3 5" id="KW-0067">ATP-binding</keyword>
<dbReference type="PRINTS" id="PR00775">
    <property type="entry name" value="HEATSHOCK90"/>
</dbReference>
<dbReference type="SUPFAM" id="SSF54211">
    <property type="entry name" value="Ribosomal protein S5 domain 2-like"/>
    <property type="match status" value="1"/>
</dbReference>
<comment type="caution">
    <text evidence="5">The sequence shown here is derived from an EMBL/GenBank/DDBJ whole genome shotgun (WGS) entry which is preliminary data.</text>
</comment>
<evidence type="ECO:0000313" key="6">
    <source>
        <dbReference type="Proteomes" id="UP001239462"/>
    </source>
</evidence>
<comment type="similarity">
    <text evidence="1">Belongs to the heat shock protein 90 family.</text>
</comment>
<dbReference type="GO" id="GO:0005524">
    <property type="term" value="F:ATP binding"/>
    <property type="evidence" value="ECO:0007669"/>
    <property type="project" value="UniProtKB-KW"/>
</dbReference>
<dbReference type="InterPro" id="IPR020568">
    <property type="entry name" value="Ribosomal_Su5_D2-typ_SF"/>
</dbReference>
<sequence length="610" mass="69298">MSSPATAKFDLHLPGLLKVLAEHLYSDRRVGFRELLQNAHDSCSRRRIEAPGDFQPRIRVSIDADEGILVIDDNGCGLTEDEIVNYLATIGRGYTRQLREEAALNDPESYRELIGQFGLGFLSAFLIASEVEVHTLSYQAGSEPMIWRSQGNETYQMCAGTRRDIGTTIRLTCKPSMRFLFQEDAIAELVERYCDFLPVPIYVAPSRTPVNRQIAPWAEVDFESAWDEFGQSQTRAADCLWKLQLKDWRLDLGHDSILIPLSGVVYVPARSTVSLNEFGDATVYIRNMFITDSNRSLLPNWAKFIRGYLESPMLQPTASREDIHEDENFELVCEAIEQQLLQGIRELCENDLRRWNMIVDCHTDLIMGWAATCDHFFDHIADCIQLRTTRGMMTVDQYRSQCPDDKIYYETTHSPSFFEQVLLEGQSKPVIDASWFGVLPFLKEFARRDRSIELVRTDADLKTLMRDIPEDSFTDLLVAFRKVYENTRIARFQPDEIPAVFLYSQHAEFIAESEEALSGDQLFPGVADAISDIVENLVRAGESTEGVLTLNANSPLIRQLAAAARQGNLEPPYCEMLCEMAKLFSGRMMDARKMIQSFDTFSGALMEIAP</sequence>
<reference evidence="5 6" key="1">
    <citation type="submission" date="2023-06" db="EMBL/GenBank/DDBJ databases">
        <title>Roseiconus lacunae JC819 isolated from Gulf of Mannar region, Tamil Nadu.</title>
        <authorList>
            <person name="Pk S."/>
            <person name="Ch S."/>
            <person name="Ch V.R."/>
        </authorList>
    </citation>
    <scope>NUCLEOTIDE SEQUENCE [LARGE SCALE GENOMIC DNA]</scope>
    <source>
        <strain evidence="5 6">JC819</strain>
    </source>
</reference>
<dbReference type="Pfam" id="PF13589">
    <property type="entry name" value="HATPase_c_3"/>
    <property type="match status" value="1"/>
</dbReference>
<dbReference type="Proteomes" id="UP001239462">
    <property type="component" value="Unassembled WGS sequence"/>
</dbReference>
<keyword evidence="2" id="KW-0547">Nucleotide-binding</keyword>
<dbReference type="Pfam" id="PF00183">
    <property type="entry name" value="HSP90"/>
    <property type="match status" value="1"/>
</dbReference>
<dbReference type="Gene3D" id="3.30.565.10">
    <property type="entry name" value="Histidine kinase-like ATPase, C-terminal domain"/>
    <property type="match status" value="1"/>
</dbReference>
<dbReference type="SUPFAM" id="SSF55874">
    <property type="entry name" value="ATPase domain of HSP90 chaperone/DNA topoisomerase II/histidine kinase"/>
    <property type="match status" value="1"/>
</dbReference>
<evidence type="ECO:0000256" key="3">
    <source>
        <dbReference type="ARBA" id="ARBA00022840"/>
    </source>
</evidence>
<dbReference type="EMBL" id="JASZZN010000016">
    <property type="protein sequence ID" value="MDM4017703.1"/>
    <property type="molecule type" value="Genomic_DNA"/>
</dbReference>
<name>A0ABT7PMK5_9BACT</name>
<dbReference type="RefSeq" id="WP_149498716.1">
    <property type="nucleotide sequence ID" value="NZ_JASZZN010000016.1"/>
</dbReference>
<gene>
    <name evidence="5" type="ORF">QTN89_19805</name>
</gene>
<organism evidence="5 6">
    <name type="scientific">Roseiconus lacunae</name>
    <dbReference type="NCBI Taxonomy" id="2605694"/>
    <lineage>
        <taxon>Bacteria</taxon>
        <taxon>Pseudomonadati</taxon>
        <taxon>Planctomycetota</taxon>
        <taxon>Planctomycetia</taxon>
        <taxon>Pirellulales</taxon>
        <taxon>Pirellulaceae</taxon>
        <taxon>Roseiconus</taxon>
    </lineage>
</organism>
<dbReference type="InterPro" id="IPR001404">
    <property type="entry name" value="Hsp90_fam"/>
</dbReference>